<dbReference type="SMART" id="SM00746">
    <property type="entry name" value="TRASH"/>
    <property type="match status" value="1"/>
</dbReference>
<feature type="compositionally biased region" description="Low complexity" evidence="12">
    <location>
        <begin position="80"/>
        <end position="90"/>
    </location>
</feature>
<dbReference type="SUPFAM" id="SSF81653">
    <property type="entry name" value="Calcium ATPase, transduction domain A"/>
    <property type="match status" value="1"/>
</dbReference>
<dbReference type="NCBIfam" id="TIGR01511">
    <property type="entry name" value="ATPase-IB1_Cu"/>
    <property type="match status" value="1"/>
</dbReference>
<feature type="transmembrane region" description="Helical" evidence="11">
    <location>
        <begin position="171"/>
        <end position="192"/>
    </location>
</feature>
<dbReference type="PRINTS" id="PR00119">
    <property type="entry name" value="CATATPASE"/>
</dbReference>
<dbReference type="SUPFAM" id="SSF81665">
    <property type="entry name" value="Calcium ATPase, transmembrane domain M"/>
    <property type="match status" value="1"/>
</dbReference>
<protein>
    <submittedName>
        <fullName evidence="14">Copper-translocating P-type ATPase</fullName>
    </submittedName>
</protein>
<evidence type="ECO:0000256" key="11">
    <source>
        <dbReference type="RuleBase" id="RU362081"/>
    </source>
</evidence>
<keyword evidence="3 11" id="KW-1003">Cell membrane</keyword>
<gene>
    <name evidence="14" type="ORF">COO92_20090</name>
</gene>
<dbReference type="Gene3D" id="3.40.1110.10">
    <property type="entry name" value="Calcium-transporting ATPase, cytoplasmic domain N"/>
    <property type="match status" value="1"/>
</dbReference>
<keyword evidence="5 11" id="KW-0479">Metal-binding</keyword>
<feature type="region of interest" description="Disordered" evidence="12">
    <location>
        <begin position="72"/>
        <end position="91"/>
    </location>
</feature>
<evidence type="ECO:0000256" key="4">
    <source>
        <dbReference type="ARBA" id="ARBA00022692"/>
    </source>
</evidence>
<dbReference type="InterPro" id="IPR059000">
    <property type="entry name" value="ATPase_P-type_domA"/>
</dbReference>
<dbReference type="RefSeq" id="WP_101304747.1">
    <property type="nucleotide sequence ID" value="NZ_NXGX01000011.1"/>
</dbReference>
<dbReference type="Proteomes" id="UP000233332">
    <property type="component" value="Unassembled WGS sequence"/>
</dbReference>
<dbReference type="Pfam" id="PF00122">
    <property type="entry name" value="E1-E2_ATPase"/>
    <property type="match status" value="1"/>
</dbReference>
<dbReference type="InterPro" id="IPR018303">
    <property type="entry name" value="ATPase_P-typ_P_site"/>
</dbReference>
<dbReference type="InterPro" id="IPR008250">
    <property type="entry name" value="ATPase_P-typ_transduc_dom_A_sf"/>
</dbReference>
<comment type="caution">
    <text evidence="14">The sequence shown here is derived from an EMBL/GenBank/DDBJ whole genome shotgun (WGS) entry which is preliminary data.</text>
</comment>
<dbReference type="InterPro" id="IPR023299">
    <property type="entry name" value="ATPase_P-typ_cyto_dom_N"/>
</dbReference>
<dbReference type="InterPro" id="IPR011017">
    <property type="entry name" value="TRASH_dom"/>
</dbReference>
<dbReference type="InterPro" id="IPR027256">
    <property type="entry name" value="P-typ_ATPase_IB"/>
</dbReference>
<keyword evidence="4 11" id="KW-0812">Transmembrane</keyword>
<dbReference type="GO" id="GO:0016887">
    <property type="term" value="F:ATP hydrolysis activity"/>
    <property type="evidence" value="ECO:0007669"/>
    <property type="project" value="InterPro"/>
</dbReference>
<dbReference type="InterPro" id="IPR007029">
    <property type="entry name" value="YHS_dom"/>
</dbReference>
<dbReference type="InterPro" id="IPR044492">
    <property type="entry name" value="P_typ_ATPase_HD_dom"/>
</dbReference>
<dbReference type="Gene3D" id="2.70.150.10">
    <property type="entry name" value="Calcium-transporting ATPase, cytoplasmic transduction domain A"/>
    <property type="match status" value="1"/>
</dbReference>
<dbReference type="GO" id="GO:0005507">
    <property type="term" value="F:copper ion binding"/>
    <property type="evidence" value="ECO:0007669"/>
    <property type="project" value="TreeGrafter"/>
</dbReference>
<dbReference type="InterPro" id="IPR023298">
    <property type="entry name" value="ATPase_P-typ_TM_dom_sf"/>
</dbReference>
<dbReference type="GO" id="GO:0055070">
    <property type="term" value="P:copper ion homeostasis"/>
    <property type="evidence" value="ECO:0007669"/>
    <property type="project" value="TreeGrafter"/>
</dbReference>
<dbReference type="GO" id="GO:0016491">
    <property type="term" value="F:oxidoreductase activity"/>
    <property type="evidence" value="ECO:0007669"/>
    <property type="project" value="InterPro"/>
</dbReference>
<evidence type="ECO:0000256" key="9">
    <source>
        <dbReference type="ARBA" id="ARBA00022989"/>
    </source>
</evidence>
<evidence type="ECO:0000313" key="14">
    <source>
        <dbReference type="EMBL" id="PKR56539.1"/>
    </source>
</evidence>
<evidence type="ECO:0000256" key="5">
    <source>
        <dbReference type="ARBA" id="ARBA00022723"/>
    </source>
</evidence>
<sequence>MSEHHHKKHQHHHKKHQHNQRTSDQAEHATDPVCGMSVTVDSDTPHSRYGSETYYFCSQKCKGNFDSAPESVLSAEEETSAANSASSSASRRYTCPMHPEIIRSGPGSCPICGMALEPMDIPTENDEPNPEIQDFKKRFWLGAALTVPLIVLTMGPFVGLGFIREMIGERVTLWVELILGTPVVLWSGFPFMVRGWNSVVNRSLNMFTLIGMGVSAAYIFSVVAVISPDIFPDGFRDAQGHVGVYFEAAAVIVVLVLLGQLLELGARERTGSAIKALLGLAAKTARIIEDDGSEREVPLEDVTVGMSLRVRPGDKIPVDGVVVEGRSSVDESMISGEPVPIEKNPDDDVTGATINGNGSLIIQAKRVGKDTVLSQIVDMVSNAQRSKAPIQKVADTVAGKFVPAVILVALVAFVAWAIWGPDPSLSYGLVAAVAVLIIACPCALGLATPMSIMTATGRGAQIGVLIKNAEALERLAKVDVLIVDKTGTLTEGKPKLAGVIAQSDYQEEEVLSVAAALEKGSEHPLADAIVSAAQERGLSLDKAEDFEAVTGQGVTGKVDGKSVALGNSKLLQTLNIDHSAVDKTANDRRDMGETVMHVVIDGRIAGLISVADPIKDTTLEALKALKKQGFRIVMATGDNQRTAKSVGNKLSIDEIRADVSPEDKANLIMELKAEGHQVAMAGDGVNDAPALAQADVGIAMGTGADVAIESAGFTLVKGDLSGIVRARELSEATMRNIRQNLFFAMVYNAAGVPVAAGLLYPFFGILISPMFAAAAMSLSSVSVIANALRLRRASY</sequence>
<evidence type="ECO:0000256" key="3">
    <source>
        <dbReference type="ARBA" id="ARBA00022475"/>
    </source>
</evidence>
<reference evidence="14 15" key="1">
    <citation type="submission" date="2017-09" db="EMBL/GenBank/DDBJ databases">
        <title>Biodiversity and function of Thalassospira species in the particle-attached aromatic-hydrocarbon-degrading consortia from the surface seawater of the China South Sea.</title>
        <authorList>
            <person name="Dong C."/>
            <person name="Lai Q."/>
            <person name="Shao Z."/>
        </authorList>
    </citation>
    <scope>NUCLEOTIDE SEQUENCE [LARGE SCALE GENOMIC DNA]</scope>
    <source>
        <strain evidence="14 15">139Z-12</strain>
    </source>
</reference>
<dbReference type="InterPro" id="IPR012348">
    <property type="entry name" value="RNR-like"/>
</dbReference>
<feature type="transmembrane region" description="Helical" evidence="11">
    <location>
        <begin position="766"/>
        <end position="788"/>
    </location>
</feature>
<comment type="similarity">
    <text evidence="2 11">Belongs to the cation transport ATPase (P-type) (TC 3.A.3) family. Type IB subfamily.</text>
</comment>
<dbReference type="SUPFAM" id="SSF56784">
    <property type="entry name" value="HAD-like"/>
    <property type="match status" value="1"/>
</dbReference>
<dbReference type="GO" id="GO:0043682">
    <property type="term" value="F:P-type divalent copper transporter activity"/>
    <property type="evidence" value="ECO:0007669"/>
    <property type="project" value="TreeGrafter"/>
</dbReference>
<feature type="transmembrane region" description="Helical" evidence="11">
    <location>
        <begin position="741"/>
        <end position="760"/>
    </location>
</feature>
<dbReference type="Pfam" id="PF00702">
    <property type="entry name" value="Hydrolase"/>
    <property type="match status" value="1"/>
</dbReference>
<feature type="transmembrane region" description="Helical" evidence="11">
    <location>
        <begin position="139"/>
        <end position="159"/>
    </location>
</feature>
<comment type="subcellular location">
    <subcellularLocation>
        <location evidence="1">Cell membrane</location>
        <topology evidence="1">Multi-pass membrane protein</topology>
    </subcellularLocation>
</comment>
<keyword evidence="10 11" id="KW-0472">Membrane</keyword>
<dbReference type="SFLD" id="SFLDF00027">
    <property type="entry name" value="p-type_atpase"/>
    <property type="match status" value="1"/>
</dbReference>
<feature type="transmembrane region" description="Helical" evidence="11">
    <location>
        <begin position="242"/>
        <end position="262"/>
    </location>
</feature>
<dbReference type="EMBL" id="NXGX01000011">
    <property type="protein sequence ID" value="PKR56539.1"/>
    <property type="molecule type" value="Genomic_DNA"/>
</dbReference>
<feature type="domain" description="TRASH" evidence="13">
    <location>
        <begin position="31"/>
        <end position="69"/>
    </location>
</feature>
<evidence type="ECO:0000256" key="6">
    <source>
        <dbReference type="ARBA" id="ARBA00022741"/>
    </source>
</evidence>
<evidence type="ECO:0000256" key="12">
    <source>
        <dbReference type="SAM" id="MobiDB-lite"/>
    </source>
</evidence>
<dbReference type="PANTHER" id="PTHR43520">
    <property type="entry name" value="ATP7, ISOFORM B"/>
    <property type="match status" value="1"/>
</dbReference>
<feature type="compositionally biased region" description="Basic residues" evidence="12">
    <location>
        <begin position="1"/>
        <end position="19"/>
    </location>
</feature>
<dbReference type="GO" id="GO:0060003">
    <property type="term" value="P:copper ion export"/>
    <property type="evidence" value="ECO:0007669"/>
    <property type="project" value="UniProtKB-ARBA"/>
</dbReference>
<dbReference type="Gene3D" id="1.10.620.20">
    <property type="entry name" value="Ribonucleotide Reductase, subunit A"/>
    <property type="match status" value="1"/>
</dbReference>
<evidence type="ECO:0000313" key="15">
    <source>
        <dbReference type="Proteomes" id="UP000233332"/>
    </source>
</evidence>
<dbReference type="GO" id="GO:0005524">
    <property type="term" value="F:ATP binding"/>
    <property type="evidence" value="ECO:0007669"/>
    <property type="project" value="UniProtKB-UniRule"/>
</dbReference>
<dbReference type="InterPro" id="IPR023214">
    <property type="entry name" value="HAD_sf"/>
</dbReference>
<name>A0A2N3L144_9PROT</name>
<dbReference type="Pfam" id="PF04945">
    <property type="entry name" value="YHS"/>
    <property type="match status" value="1"/>
</dbReference>
<keyword evidence="6 11" id="KW-0547">Nucleotide-binding</keyword>
<evidence type="ECO:0000256" key="7">
    <source>
        <dbReference type="ARBA" id="ARBA00022840"/>
    </source>
</evidence>
<dbReference type="InterPro" id="IPR036412">
    <property type="entry name" value="HAD-like_sf"/>
</dbReference>
<keyword evidence="8" id="KW-1278">Translocase</keyword>
<dbReference type="NCBIfam" id="TIGR01525">
    <property type="entry name" value="ATPase-IB_hvy"/>
    <property type="match status" value="1"/>
</dbReference>
<dbReference type="NCBIfam" id="TIGR01494">
    <property type="entry name" value="ATPase_P-type"/>
    <property type="match status" value="1"/>
</dbReference>
<dbReference type="InterPro" id="IPR001757">
    <property type="entry name" value="P_typ_ATPase"/>
</dbReference>
<evidence type="ECO:0000256" key="10">
    <source>
        <dbReference type="ARBA" id="ARBA00023136"/>
    </source>
</evidence>
<evidence type="ECO:0000256" key="1">
    <source>
        <dbReference type="ARBA" id="ARBA00004651"/>
    </source>
</evidence>
<feature type="transmembrane region" description="Helical" evidence="11">
    <location>
        <begin position="401"/>
        <end position="419"/>
    </location>
</feature>
<feature type="transmembrane region" description="Helical" evidence="11">
    <location>
        <begin position="204"/>
        <end position="227"/>
    </location>
</feature>
<proteinExistence type="inferred from homology"/>
<dbReference type="FunFam" id="2.70.150.10:FF:000020">
    <property type="entry name" value="Copper-exporting P-type ATPase A"/>
    <property type="match status" value="1"/>
</dbReference>
<dbReference type="CDD" id="cd02094">
    <property type="entry name" value="P-type_ATPase_Cu-like"/>
    <property type="match status" value="1"/>
</dbReference>
<dbReference type="SFLD" id="SFLDG00002">
    <property type="entry name" value="C1.7:_P-type_atpase_like"/>
    <property type="match status" value="1"/>
</dbReference>
<dbReference type="PROSITE" id="PS00154">
    <property type="entry name" value="ATPASE_E1_E2"/>
    <property type="match status" value="1"/>
</dbReference>
<accession>A0A2N3L144</accession>
<evidence type="ECO:0000256" key="8">
    <source>
        <dbReference type="ARBA" id="ARBA00022967"/>
    </source>
</evidence>
<feature type="region of interest" description="Disordered" evidence="12">
    <location>
        <begin position="1"/>
        <end position="29"/>
    </location>
</feature>
<feature type="transmembrane region" description="Helical" evidence="11">
    <location>
        <begin position="425"/>
        <end position="448"/>
    </location>
</feature>
<dbReference type="AlphaFoldDB" id="A0A2N3L144"/>
<dbReference type="PRINTS" id="PR00943">
    <property type="entry name" value="CUATPASE"/>
</dbReference>
<keyword evidence="7 11" id="KW-0067">ATP-binding</keyword>
<evidence type="ECO:0000259" key="13">
    <source>
        <dbReference type="SMART" id="SM00746"/>
    </source>
</evidence>
<dbReference type="GO" id="GO:0005886">
    <property type="term" value="C:plasma membrane"/>
    <property type="evidence" value="ECO:0007669"/>
    <property type="project" value="UniProtKB-SubCell"/>
</dbReference>
<dbReference type="PANTHER" id="PTHR43520:SF8">
    <property type="entry name" value="P-TYPE CU(+) TRANSPORTER"/>
    <property type="match status" value="1"/>
</dbReference>
<dbReference type="SFLD" id="SFLDS00003">
    <property type="entry name" value="Haloacid_Dehalogenase"/>
    <property type="match status" value="1"/>
</dbReference>
<evidence type="ECO:0000256" key="2">
    <source>
        <dbReference type="ARBA" id="ARBA00006024"/>
    </source>
</evidence>
<organism evidence="14 15">
    <name type="scientific">Thalassospira lohafexi</name>
    <dbReference type="NCBI Taxonomy" id="744227"/>
    <lineage>
        <taxon>Bacteria</taxon>
        <taxon>Pseudomonadati</taxon>
        <taxon>Pseudomonadota</taxon>
        <taxon>Alphaproteobacteria</taxon>
        <taxon>Rhodospirillales</taxon>
        <taxon>Thalassospiraceae</taxon>
        <taxon>Thalassospira</taxon>
    </lineage>
</organism>
<dbReference type="Pfam" id="PF19335">
    <property type="entry name" value="HMBD"/>
    <property type="match status" value="1"/>
</dbReference>
<keyword evidence="15" id="KW-1185">Reference proteome</keyword>
<keyword evidence="9 11" id="KW-1133">Transmembrane helix</keyword>
<dbReference type="InterPro" id="IPR045800">
    <property type="entry name" value="HMBD"/>
</dbReference>
<dbReference type="Gene3D" id="3.40.50.1000">
    <property type="entry name" value="HAD superfamily/HAD-like"/>
    <property type="match status" value="1"/>
</dbReference>